<feature type="domain" description="VPS9" evidence="3">
    <location>
        <begin position="387"/>
        <end position="525"/>
    </location>
</feature>
<dbReference type="HOGENOM" id="CLU_007625_1_1_1"/>
<dbReference type="GO" id="GO:0005085">
    <property type="term" value="F:guanyl-nucleotide exchange factor activity"/>
    <property type="evidence" value="ECO:0007669"/>
    <property type="project" value="InterPro"/>
</dbReference>
<dbReference type="Proteomes" id="UP000027361">
    <property type="component" value="Unassembled WGS sequence"/>
</dbReference>
<dbReference type="InterPro" id="IPR041545">
    <property type="entry name" value="DUF5601"/>
</dbReference>
<evidence type="ECO:0000313" key="5">
    <source>
        <dbReference type="Proteomes" id="UP000027361"/>
    </source>
</evidence>
<evidence type="ECO:0000259" key="3">
    <source>
        <dbReference type="PROSITE" id="PS51205"/>
    </source>
</evidence>
<accession>A0A066VVH2</accession>
<feature type="compositionally biased region" description="Polar residues" evidence="1">
    <location>
        <begin position="114"/>
        <end position="128"/>
    </location>
</feature>
<dbReference type="GeneID" id="25262915"/>
<gene>
    <name evidence="4" type="ORF">K437DRAFT_235875</name>
</gene>
<dbReference type="AlphaFoldDB" id="A0A066VVH2"/>
<evidence type="ECO:0000256" key="1">
    <source>
        <dbReference type="SAM" id="MobiDB-lite"/>
    </source>
</evidence>
<dbReference type="GO" id="GO:0005829">
    <property type="term" value="C:cytosol"/>
    <property type="evidence" value="ECO:0007669"/>
    <property type="project" value="TreeGrafter"/>
</dbReference>
<dbReference type="Gene3D" id="1.10.8.10">
    <property type="entry name" value="DNA helicase RuvA subunit, C-terminal domain"/>
    <property type="match status" value="1"/>
</dbReference>
<dbReference type="PANTHER" id="PTHR23101">
    <property type="entry name" value="RAB GDP/GTP EXCHANGE FACTOR"/>
    <property type="match status" value="1"/>
</dbReference>
<dbReference type="SMART" id="SM00167">
    <property type="entry name" value="VPS9"/>
    <property type="match status" value="1"/>
</dbReference>
<evidence type="ECO:0000313" key="4">
    <source>
        <dbReference type="EMBL" id="KDN45476.1"/>
    </source>
</evidence>
<dbReference type="RefSeq" id="XP_013243209.1">
    <property type="nucleotide sequence ID" value="XM_013387755.1"/>
</dbReference>
<dbReference type="InParanoid" id="A0A066VVH2"/>
<dbReference type="PROSITE" id="PS51205">
    <property type="entry name" value="VPS9"/>
    <property type="match status" value="1"/>
</dbReference>
<protein>
    <recommendedName>
        <fullName evidence="6">VPS9 domain-containing protein</fullName>
    </recommendedName>
</protein>
<dbReference type="Gene3D" id="1.20.1050.80">
    <property type="entry name" value="VPS9 domain"/>
    <property type="match status" value="1"/>
</dbReference>
<feature type="compositionally biased region" description="Basic and acidic residues" evidence="1">
    <location>
        <begin position="543"/>
        <end position="557"/>
    </location>
</feature>
<dbReference type="PROSITE" id="PS51140">
    <property type="entry name" value="CUE"/>
    <property type="match status" value="1"/>
</dbReference>
<dbReference type="EMBL" id="JMSN01000042">
    <property type="protein sequence ID" value="KDN45476.1"/>
    <property type="molecule type" value="Genomic_DNA"/>
</dbReference>
<feature type="compositionally biased region" description="Basic and acidic residues" evidence="1">
    <location>
        <begin position="259"/>
        <end position="271"/>
    </location>
</feature>
<feature type="domain" description="CUE" evidence="2">
    <location>
        <begin position="804"/>
        <end position="846"/>
    </location>
</feature>
<feature type="compositionally biased region" description="Low complexity" evidence="1">
    <location>
        <begin position="229"/>
        <end position="247"/>
    </location>
</feature>
<name>A0A066VVH2_TILAU</name>
<keyword evidence="5" id="KW-1185">Reference proteome</keyword>
<dbReference type="InterPro" id="IPR003892">
    <property type="entry name" value="CUE"/>
</dbReference>
<dbReference type="GO" id="GO:0016192">
    <property type="term" value="P:vesicle-mediated transport"/>
    <property type="evidence" value="ECO:0007669"/>
    <property type="project" value="InterPro"/>
</dbReference>
<dbReference type="STRING" id="1037660.A0A066VVH2"/>
<evidence type="ECO:0008006" key="6">
    <source>
        <dbReference type="Google" id="ProtNLM"/>
    </source>
</evidence>
<dbReference type="InterPro" id="IPR003123">
    <property type="entry name" value="VPS9"/>
</dbReference>
<proteinExistence type="predicted"/>
<dbReference type="GO" id="GO:0030139">
    <property type="term" value="C:endocytic vesicle"/>
    <property type="evidence" value="ECO:0007669"/>
    <property type="project" value="TreeGrafter"/>
</dbReference>
<feature type="region of interest" description="Disordered" evidence="1">
    <location>
        <begin position="543"/>
        <end position="571"/>
    </location>
</feature>
<feature type="compositionally biased region" description="Polar residues" evidence="1">
    <location>
        <begin position="214"/>
        <end position="224"/>
    </location>
</feature>
<organism evidence="4 5">
    <name type="scientific">Tilletiaria anomala (strain ATCC 24038 / CBS 436.72 / UBC 951)</name>
    <dbReference type="NCBI Taxonomy" id="1037660"/>
    <lineage>
        <taxon>Eukaryota</taxon>
        <taxon>Fungi</taxon>
        <taxon>Dikarya</taxon>
        <taxon>Basidiomycota</taxon>
        <taxon>Ustilaginomycotina</taxon>
        <taxon>Exobasidiomycetes</taxon>
        <taxon>Georgefischeriales</taxon>
        <taxon>Tilletiariaceae</taxon>
        <taxon>Tilletiaria</taxon>
    </lineage>
</organism>
<dbReference type="InterPro" id="IPR037191">
    <property type="entry name" value="VPS9_dom_sf"/>
</dbReference>
<evidence type="ECO:0000259" key="2">
    <source>
        <dbReference type="PROSITE" id="PS51140"/>
    </source>
</evidence>
<feature type="region of interest" description="Disordered" evidence="1">
    <location>
        <begin position="619"/>
        <end position="727"/>
    </location>
</feature>
<dbReference type="SMART" id="SM00546">
    <property type="entry name" value="CUE"/>
    <property type="match status" value="1"/>
</dbReference>
<dbReference type="SUPFAM" id="SSF46934">
    <property type="entry name" value="UBA-like"/>
    <property type="match status" value="1"/>
</dbReference>
<dbReference type="InterPro" id="IPR045046">
    <property type="entry name" value="Vps9-like"/>
</dbReference>
<dbReference type="Pfam" id="PF18151">
    <property type="entry name" value="DUF5601"/>
    <property type="match status" value="1"/>
</dbReference>
<dbReference type="CDD" id="cd14279">
    <property type="entry name" value="CUE"/>
    <property type="match status" value="1"/>
</dbReference>
<feature type="compositionally biased region" description="Basic and acidic residues" evidence="1">
    <location>
        <begin position="163"/>
        <end position="175"/>
    </location>
</feature>
<dbReference type="SUPFAM" id="SSF109993">
    <property type="entry name" value="VPS9 domain"/>
    <property type="match status" value="1"/>
</dbReference>
<feature type="compositionally biased region" description="Polar residues" evidence="1">
    <location>
        <begin position="703"/>
        <end position="723"/>
    </location>
</feature>
<dbReference type="PANTHER" id="PTHR23101:SF25">
    <property type="entry name" value="GTPASE-ACTIVATING PROTEIN AND VPS9 DOMAIN-CONTAINING PROTEIN 1"/>
    <property type="match status" value="1"/>
</dbReference>
<feature type="compositionally biased region" description="Low complexity" evidence="1">
    <location>
        <begin position="624"/>
        <end position="635"/>
    </location>
</feature>
<dbReference type="Gene3D" id="1.10.246.120">
    <property type="match status" value="1"/>
</dbReference>
<dbReference type="OrthoDB" id="300289at2759"/>
<comment type="caution">
    <text evidence="4">The sequence shown here is derived from an EMBL/GenBank/DDBJ whole genome shotgun (WGS) entry which is preliminary data.</text>
</comment>
<sequence>MSSAESTEAAGTLNAVRPTSDVPEEEPSAVVEEIGDAQLTHTKNLEAGKVQATKGHDAPAQEVDSLSNQAKALELGGEPMNEQRHWPDESAGQLLDVNNEPQGAKINSDEKQHGISQESAATGTSKTANADKAELAKCESPTLPDEEEAASASVQQVLPETEGQQHDVQDPKSESVEPIAPSPVEKTPPASAPEVPRKDVDGSLEAVAHAFGKGTSTPSHSRSASPVIRAAAASGSGSGSKRQSGDSSRAEKAPTSSGKEGEGRQPKRKESIPNSKAAEEAPFDFNKFLEQMKHRGAAPVGEYVRSFIRGFSRKPYRTNDQIKLINDFLAFIHEQMANTPPWSTLSGPEFDNAKEAMEKLVMNRLYPFTFSPAVAKEGRWPVQTDDLERDSVLNQKMRLFEWVKEEHLDVPTGEHSRGFVEFGVTELLKINHYKAPRDKLICVLNCSKVIFGLIRHLYQGEDADTFLPILIFIVLRARPEHLISNVEYINRFRSPERLSSESGYYLSSLMGAISFIEQMEFSSFSNLTQEDFERNIEVAAARLAEESKEMDRRERSASDGGHGDGVGEEEARSIGLTPVAAALADDTRAFLQRTGEAARLGMSKPIGVIGRFLSEATDGIRTPSSVGTASGSGSESGRESPPQRVTLAPFPPDTPKSGLLGMSTSESSQVARDGSAAERLSGFSFGSWRGSRPPDGGGEQPQFGPQTPTSAHSSTGHGNSQQPAAARRSWLGAPAQLLADTPCGDSPASFALSFGDGRAPDSPSVRLADAGRNPQVHTASLGWEMSAGDLADISAQAERVYRDKMDAAVETLKGIFPETEHDVCMMVLESCNGDVQAAIDRLLEMS</sequence>
<reference evidence="4 5" key="1">
    <citation type="submission" date="2014-05" db="EMBL/GenBank/DDBJ databases">
        <title>Draft genome sequence of a rare smut relative, Tilletiaria anomala UBC 951.</title>
        <authorList>
            <consortium name="DOE Joint Genome Institute"/>
            <person name="Toome M."/>
            <person name="Kuo A."/>
            <person name="Henrissat B."/>
            <person name="Lipzen A."/>
            <person name="Tritt A."/>
            <person name="Yoshinaga Y."/>
            <person name="Zane M."/>
            <person name="Barry K."/>
            <person name="Grigoriev I.V."/>
            <person name="Spatafora J.W."/>
            <person name="Aimea M.C."/>
        </authorList>
    </citation>
    <scope>NUCLEOTIDE SEQUENCE [LARGE SCALE GENOMIC DNA]</scope>
    <source>
        <strain evidence="4 5">UBC 951</strain>
    </source>
</reference>
<feature type="region of interest" description="Disordered" evidence="1">
    <location>
        <begin position="1"/>
        <end position="279"/>
    </location>
</feature>
<feature type="compositionally biased region" description="Low complexity" evidence="1">
    <location>
        <begin position="681"/>
        <end position="691"/>
    </location>
</feature>
<dbReference type="InterPro" id="IPR009060">
    <property type="entry name" value="UBA-like_sf"/>
</dbReference>
<dbReference type="Pfam" id="PF02204">
    <property type="entry name" value="VPS9"/>
    <property type="match status" value="1"/>
</dbReference>
<dbReference type="GO" id="GO:0031267">
    <property type="term" value="F:small GTPase binding"/>
    <property type="evidence" value="ECO:0007669"/>
    <property type="project" value="TreeGrafter"/>
</dbReference>
<dbReference type="GO" id="GO:0043130">
    <property type="term" value="F:ubiquitin binding"/>
    <property type="evidence" value="ECO:0007669"/>
    <property type="project" value="InterPro"/>
</dbReference>
<dbReference type="Pfam" id="PF02845">
    <property type="entry name" value="CUE"/>
    <property type="match status" value="1"/>
</dbReference>